<proteinExistence type="predicted"/>
<evidence type="ECO:0000313" key="1">
    <source>
        <dbReference type="EMBL" id="WKD48432.1"/>
    </source>
</evidence>
<protein>
    <submittedName>
        <fullName evidence="1">Uncharacterized protein</fullName>
    </submittedName>
</protein>
<keyword evidence="2" id="KW-1185">Reference proteome</keyword>
<evidence type="ECO:0000313" key="2">
    <source>
        <dbReference type="Proteomes" id="UP001321520"/>
    </source>
</evidence>
<name>A0ABY9E6Y0_9GAMM</name>
<reference evidence="1 2" key="1">
    <citation type="submission" date="2022-05" db="EMBL/GenBank/DDBJ databases">
        <title>Microbulbifer sp. nov., isolated from sponge.</title>
        <authorList>
            <person name="Gao L."/>
        </authorList>
    </citation>
    <scope>NUCLEOTIDE SEQUENCE [LARGE SCALE GENOMIC DNA]</scope>
    <source>
        <strain evidence="1 2">MI-G</strain>
    </source>
</reference>
<gene>
    <name evidence="1" type="ORF">M8T91_10885</name>
</gene>
<accession>A0ABY9E6Y0</accession>
<organism evidence="1 2">
    <name type="scientific">Microbulbifer spongiae</name>
    <dbReference type="NCBI Taxonomy" id="2944933"/>
    <lineage>
        <taxon>Bacteria</taxon>
        <taxon>Pseudomonadati</taxon>
        <taxon>Pseudomonadota</taxon>
        <taxon>Gammaproteobacteria</taxon>
        <taxon>Cellvibrionales</taxon>
        <taxon>Microbulbiferaceae</taxon>
        <taxon>Microbulbifer</taxon>
    </lineage>
</organism>
<dbReference type="RefSeq" id="WP_301414187.1">
    <property type="nucleotide sequence ID" value="NZ_CP098023.1"/>
</dbReference>
<sequence length="168" mass="19385">MEKIRLIPLVLLLVLVGLNTAAFASEKPIGYIGFHNGLPWAIRFNDCAEYNFEGAEKYLWFDRTLDFISCYQFGDKDDSDLRGGVISIYEAPGLDANKFKINRFSEFTVSKSGWGTFPNVYSISGDCWFRVKEGWIYLNSVDKKFVQYYPGEQDKVEKAAHETYFRTH</sequence>
<dbReference type="EMBL" id="CP098023">
    <property type="protein sequence ID" value="WKD48432.1"/>
    <property type="molecule type" value="Genomic_DNA"/>
</dbReference>
<dbReference type="Proteomes" id="UP001321520">
    <property type="component" value="Chromosome"/>
</dbReference>